<dbReference type="RefSeq" id="WP_207287795.1">
    <property type="nucleotide sequence ID" value="NZ_CP071462.1"/>
</dbReference>
<dbReference type="AlphaFoldDB" id="A0A8A2V894"/>
<gene>
    <name evidence="1" type="ORF">J0X25_12260</name>
</gene>
<reference evidence="1 2" key="1">
    <citation type="submission" date="2021-03" db="EMBL/GenBank/DDBJ databases">
        <title>Haloterrigena longa sp. nov. and Haloterrigena limicola sp. nov., extremely halophilic archaea isolated from a salt lake.</title>
        <authorList>
            <person name="Henglin C."/>
        </authorList>
    </citation>
    <scope>NUCLEOTIDE SEQUENCE [LARGE SCALE GENOMIC DNA]</scope>
    <source>
        <strain evidence="1 2">KZCA68</strain>
    </source>
</reference>
<dbReference type="GeneID" id="63188091"/>
<dbReference type="EMBL" id="CP071462">
    <property type="protein sequence ID" value="QSW98179.1"/>
    <property type="molecule type" value="Genomic_DNA"/>
</dbReference>
<evidence type="ECO:0008006" key="3">
    <source>
        <dbReference type="Google" id="ProtNLM"/>
    </source>
</evidence>
<dbReference type="KEGG" id="hakz:J0X25_12260"/>
<keyword evidence="2" id="KW-1185">Reference proteome</keyword>
<name>A0A8A2V894_9EURY</name>
<sequence>MKAIAFSKLVATYPDADVSIEKSVGPRRADVLVEFPEPRSPLGKGIAVEVQHRNNSKDLFATDQDYYDEGFSVLWLSEQHYAEYDVAIDHVQPVWPKALPQLRGYDGLSWPVVDEPSTPEIQIPLPPDYLDHHQSSIRDAFERGQRQRSNRSWTTHQQVWLSKPHQPTNRSLQFAEAPAGGFYLKLSKGKKGQRPEFVHVPLREGDIDSFQHAPDILNSALEKKLVEGEWQDLDVCWIKAYADPITAWLKVISTPDNGYLLELGKKDANGQSNRVKTAFTPSERFHYRFRDFFDSLEPYLSKE</sequence>
<evidence type="ECO:0000313" key="1">
    <source>
        <dbReference type="EMBL" id="QSW98179.1"/>
    </source>
</evidence>
<accession>A0A8A2V894</accession>
<organism evidence="1 2">
    <name type="scientific">Haloterrigena alkaliphila</name>
    <dbReference type="NCBI Taxonomy" id="2816475"/>
    <lineage>
        <taxon>Archaea</taxon>
        <taxon>Methanobacteriati</taxon>
        <taxon>Methanobacteriota</taxon>
        <taxon>Stenosarchaea group</taxon>
        <taxon>Halobacteria</taxon>
        <taxon>Halobacteriales</taxon>
        <taxon>Natrialbaceae</taxon>
        <taxon>Haloterrigena</taxon>
    </lineage>
</organism>
<dbReference type="Proteomes" id="UP000663203">
    <property type="component" value="Chromosome"/>
</dbReference>
<proteinExistence type="predicted"/>
<protein>
    <recommendedName>
        <fullName evidence="3">Competence protein CoiA-like family protein</fullName>
    </recommendedName>
</protein>
<evidence type="ECO:0000313" key="2">
    <source>
        <dbReference type="Proteomes" id="UP000663203"/>
    </source>
</evidence>